<accession>A0A8H7WDJ5</accession>
<dbReference type="Pfam" id="PF20150">
    <property type="entry name" value="2EXR"/>
    <property type="match status" value="1"/>
</dbReference>
<keyword evidence="4" id="KW-1185">Reference proteome</keyword>
<proteinExistence type="predicted"/>
<feature type="domain" description="2EXR" evidence="2">
    <location>
        <begin position="62"/>
        <end position="148"/>
    </location>
</feature>
<evidence type="ECO:0000313" key="3">
    <source>
        <dbReference type="EMBL" id="KAG4422830.1"/>
    </source>
</evidence>
<dbReference type="PANTHER" id="PTHR35910:SF1">
    <property type="entry name" value="2EXR DOMAIN-CONTAINING PROTEIN"/>
    <property type="match status" value="1"/>
</dbReference>
<dbReference type="Proteomes" id="UP000664132">
    <property type="component" value="Unassembled WGS sequence"/>
</dbReference>
<protein>
    <recommendedName>
        <fullName evidence="2">2EXR domain-containing protein</fullName>
    </recommendedName>
</protein>
<feature type="region of interest" description="Disordered" evidence="1">
    <location>
        <begin position="1"/>
        <end position="20"/>
    </location>
</feature>
<organism evidence="3 4">
    <name type="scientific">Cadophora malorum</name>
    <dbReference type="NCBI Taxonomy" id="108018"/>
    <lineage>
        <taxon>Eukaryota</taxon>
        <taxon>Fungi</taxon>
        <taxon>Dikarya</taxon>
        <taxon>Ascomycota</taxon>
        <taxon>Pezizomycotina</taxon>
        <taxon>Leotiomycetes</taxon>
        <taxon>Helotiales</taxon>
        <taxon>Ploettnerulaceae</taxon>
        <taxon>Cadophora</taxon>
    </lineage>
</organism>
<dbReference type="EMBL" id="JAFJYH010000043">
    <property type="protein sequence ID" value="KAG4422830.1"/>
    <property type="molecule type" value="Genomic_DNA"/>
</dbReference>
<evidence type="ECO:0000313" key="4">
    <source>
        <dbReference type="Proteomes" id="UP000664132"/>
    </source>
</evidence>
<dbReference type="OrthoDB" id="4737394at2759"/>
<name>A0A8H7WDJ5_9HELO</name>
<sequence>MTSATMEASKSARVDVKSPNQSGLGSVYAGAMKPKTSSIATITTTSASRTEEAPIVRERGAFELFPKLPLEIQRMIWKEAAMVPQVVMIGRAHDVPWVTVPASFTKPPSVLHACSESRRVALPEYEIAFSKTATEGNGIYFNFSRDALAFKGYEALVNFFVPPSFYYHPAIEYPSDRKLFTLIIEDMPTRNRLNSRSLRNLGQPSQVFLVREKGVEIGMDEINAGWIKQFWTCSNGHVQNGEVYSCPEVSAMTYEEMSVRLEKLASRPCWN</sequence>
<dbReference type="InterPro" id="IPR045518">
    <property type="entry name" value="2EXR"/>
</dbReference>
<evidence type="ECO:0000259" key="2">
    <source>
        <dbReference type="Pfam" id="PF20150"/>
    </source>
</evidence>
<reference evidence="3" key="1">
    <citation type="submission" date="2021-02" db="EMBL/GenBank/DDBJ databases">
        <title>Genome sequence Cadophora malorum strain M34.</title>
        <authorList>
            <person name="Stefanovic E."/>
            <person name="Vu D."/>
            <person name="Scully C."/>
            <person name="Dijksterhuis J."/>
            <person name="Roader J."/>
            <person name="Houbraken J."/>
        </authorList>
    </citation>
    <scope>NUCLEOTIDE SEQUENCE</scope>
    <source>
        <strain evidence="3">M34</strain>
    </source>
</reference>
<dbReference type="AlphaFoldDB" id="A0A8H7WDJ5"/>
<evidence type="ECO:0000256" key="1">
    <source>
        <dbReference type="SAM" id="MobiDB-lite"/>
    </source>
</evidence>
<comment type="caution">
    <text evidence="3">The sequence shown here is derived from an EMBL/GenBank/DDBJ whole genome shotgun (WGS) entry which is preliminary data.</text>
</comment>
<gene>
    <name evidence="3" type="ORF">IFR04_004052</name>
</gene>
<dbReference type="PANTHER" id="PTHR35910">
    <property type="entry name" value="2EXR DOMAIN-CONTAINING PROTEIN"/>
    <property type="match status" value="1"/>
</dbReference>